<name>A0A2Z2MK91_9EURY</name>
<accession>A0A2Z2MK91</accession>
<keyword evidence="3" id="KW-1185">Reference proteome</keyword>
<dbReference type="KEGG" id="tbs:A3L01_02275"/>
<dbReference type="OrthoDB" id="10444at2157"/>
<dbReference type="Proteomes" id="UP000250272">
    <property type="component" value="Chromosome"/>
</dbReference>
<dbReference type="InterPro" id="IPR011604">
    <property type="entry name" value="PDDEXK-like_dom_sf"/>
</dbReference>
<dbReference type="InterPro" id="IPR038726">
    <property type="entry name" value="PDDEXK_AddAB-type"/>
</dbReference>
<dbReference type="AlphaFoldDB" id="A0A2Z2MK91"/>
<proteinExistence type="predicted"/>
<dbReference type="EMBL" id="CP015101">
    <property type="protein sequence ID" value="ASJ04244.1"/>
    <property type="molecule type" value="Genomic_DNA"/>
</dbReference>
<evidence type="ECO:0000313" key="3">
    <source>
        <dbReference type="Proteomes" id="UP000250272"/>
    </source>
</evidence>
<organism evidence="2 3">
    <name type="scientific">Thermococcus barossii</name>
    <dbReference type="NCBI Taxonomy" id="54077"/>
    <lineage>
        <taxon>Archaea</taxon>
        <taxon>Methanobacteriati</taxon>
        <taxon>Methanobacteriota</taxon>
        <taxon>Thermococci</taxon>
        <taxon>Thermococcales</taxon>
        <taxon>Thermococcaceae</taxon>
        <taxon>Thermococcus</taxon>
    </lineage>
</organism>
<sequence>MEYPEEIEEFNERIRNAITGKTPERKIWVTSLSFYLRKAALSVYLGTFKYERTGEMLVGSVLHEWLGNAVSGDDIEFEAPVEYPLDEGWKLVGRVDAVKGDYPLEFKFRGFTAGDEESPKGPEEMEEPPRLAVEQLNAYLNMMGKERGYIYVFDKNGMNFKPFQVERDEEQFQKMLRRARVVINGVKQLEEGRFPKWIKPRWKRECEECLFKPICDAVESK</sequence>
<evidence type="ECO:0000313" key="2">
    <source>
        <dbReference type="EMBL" id="ASJ04244.1"/>
    </source>
</evidence>
<dbReference type="RefSeq" id="WP_088864272.1">
    <property type="nucleotide sequence ID" value="NZ_CP015101.1"/>
</dbReference>
<reference evidence="2 3" key="1">
    <citation type="submission" date="2016-04" db="EMBL/GenBank/DDBJ databases">
        <title>Complete genome sequence of Thermococcus barossii type strain SHCK-94.</title>
        <authorList>
            <person name="Oger P.M."/>
        </authorList>
    </citation>
    <scope>NUCLEOTIDE SEQUENCE [LARGE SCALE GENOMIC DNA]</scope>
    <source>
        <strain evidence="2 3">SHCK-94</strain>
    </source>
</reference>
<dbReference type="InterPro" id="IPR051827">
    <property type="entry name" value="Cas4_exonuclease"/>
</dbReference>
<protein>
    <submittedName>
        <fullName evidence="2">Nuclease</fullName>
    </submittedName>
</protein>
<feature type="domain" description="PD-(D/E)XK endonuclease-like" evidence="1">
    <location>
        <begin position="50"/>
        <end position="216"/>
    </location>
</feature>
<gene>
    <name evidence="2" type="ORF">A3L01_02275</name>
</gene>
<dbReference type="PANTHER" id="PTHR36531">
    <property type="entry name" value="CRISPR-ASSOCIATED EXONUCLEASE CAS4"/>
    <property type="match status" value="1"/>
</dbReference>
<evidence type="ECO:0000259" key="1">
    <source>
        <dbReference type="Pfam" id="PF12705"/>
    </source>
</evidence>
<dbReference type="Gene3D" id="3.90.320.10">
    <property type="match status" value="1"/>
</dbReference>
<dbReference type="PANTHER" id="PTHR36531:SF2">
    <property type="entry name" value="CRISPR-ASSOCIATED EXONUCLEASE CAS4"/>
    <property type="match status" value="1"/>
</dbReference>
<dbReference type="Pfam" id="PF12705">
    <property type="entry name" value="PDDEXK_1"/>
    <property type="match status" value="1"/>
</dbReference>
<dbReference type="GeneID" id="33325559"/>